<protein>
    <submittedName>
        <fullName evidence="3">Uncharacterized protein</fullName>
    </submittedName>
</protein>
<evidence type="ECO:0000313" key="3">
    <source>
        <dbReference type="EMBL" id="KAK2175529.1"/>
    </source>
</evidence>
<feature type="transmembrane region" description="Helical" evidence="2">
    <location>
        <begin position="60"/>
        <end position="84"/>
    </location>
</feature>
<sequence length="466" mass="50542">MGQEKSLVGFPFPQTSCIPAVLCGHQECRISGRGNLKGSNKTASDGILVTLLSKKRDPMLLVAACLLNVVCTVLSCSSAALMGAGSVRTMRSYLFCFYDATRRQCHCYTQGVATNQAHNDEFEYVYEDSPSCEAITFNLRNFINVLCGLHGVAAILCAAAAGWTVFAMRRVSSGAHSQEQLDPNGWTCWHGDSDNVTHPNVSNTAARVSLRPDGISTRRSAELSFGRRIALPGMRAQHLSQHFSVPAQSLADATDDDDPRLVRVQRCDDASFVPPRPSSRPAAARDDPASRRQLTGDFRSAAPENGRRSEDGDGDAPLGPVPVVDVGQRSTPAYRGRYRQQDVTTTAAAAASLALRVWDLQARPAPRLAPRSRAALGGHVEQMTISTDLTGRRSRSLRRWLTGATDDRRRLQHARIVARQAAFFGGQMALMADAFPTFPREPPPPYCPATTSLPIVDPDPLPSNTT</sequence>
<dbReference type="AlphaFoldDB" id="A0AAD9KQK5"/>
<organism evidence="3 4">
    <name type="scientific">Ridgeia piscesae</name>
    <name type="common">Tubeworm</name>
    <dbReference type="NCBI Taxonomy" id="27915"/>
    <lineage>
        <taxon>Eukaryota</taxon>
        <taxon>Metazoa</taxon>
        <taxon>Spiralia</taxon>
        <taxon>Lophotrochozoa</taxon>
        <taxon>Annelida</taxon>
        <taxon>Polychaeta</taxon>
        <taxon>Sedentaria</taxon>
        <taxon>Canalipalpata</taxon>
        <taxon>Sabellida</taxon>
        <taxon>Siboglinidae</taxon>
        <taxon>Ridgeia</taxon>
    </lineage>
</organism>
<feature type="region of interest" description="Disordered" evidence="1">
    <location>
        <begin position="268"/>
        <end position="327"/>
    </location>
</feature>
<name>A0AAD9KQK5_RIDPI</name>
<evidence type="ECO:0000313" key="4">
    <source>
        <dbReference type="Proteomes" id="UP001209878"/>
    </source>
</evidence>
<evidence type="ECO:0000256" key="1">
    <source>
        <dbReference type="SAM" id="MobiDB-lite"/>
    </source>
</evidence>
<accession>A0AAD9KQK5</accession>
<keyword evidence="4" id="KW-1185">Reference proteome</keyword>
<feature type="region of interest" description="Disordered" evidence="1">
    <location>
        <begin position="441"/>
        <end position="466"/>
    </location>
</feature>
<comment type="caution">
    <text evidence="3">The sequence shown here is derived from an EMBL/GenBank/DDBJ whole genome shotgun (WGS) entry which is preliminary data.</text>
</comment>
<dbReference type="EMBL" id="JAODUO010000725">
    <property type="protein sequence ID" value="KAK2175529.1"/>
    <property type="molecule type" value="Genomic_DNA"/>
</dbReference>
<keyword evidence="2" id="KW-0472">Membrane</keyword>
<feature type="compositionally biased region" description="Pro residues" evidence="1">
    <location>
        <begin position="457"/>
        <end position="466"/>
    </location>
</feature>
<proteinExistence type="predicted"/>
<keyword evidence="2" id="KW-0812">Transmembrane</keyword>
<reference evidence="3" key="1">
    <citation type="journal article" date="2023" name="Mol. Biol. Evol.">
        <title>Third-Generation Sequencing Reveals the Adaptive Role of the Epigenome in Three Deep-Sea Polychaetes.</title>
        <authorList>
            <person name="Perez M."/>
            <person name="Aroh O."/>
            <person name="Sun Y."/>
            <person name="Lan Y."/>
            <person name="Juniper S.K."/>
            <person name="Young C.R."/>
            <person name="Angers B."/>
            <person name="Qian P.Y."/>
        </authorList>
    </citation>
    <scope>NUCLEOTIDE SEQUENCE</scope>
    <source>
        <strain evidence="3">R07B-5</strain>
    </source>
</reference>
<keyword evidence="2" id="KW-1133">Transmembrane helix</keyword>
<dbReference type="Proteomes" id="UP001209878">
    <property type="component" value="Unassembled WGS sequence"/>
</dbReference>
<feature type="transmembrane region" description="Helical" evidence="2">
    <location>
        <begin position="142"/>
        <end position="166"/>
    </location>
</feature>
<gene>
    <name evidence="3" type="ORF">NP493_721g03040</name>
</gene>
<evidence type="ECO:0000256" key="2">
    <source>
        <dbReference type="SAM" id="Phobius"/>
    </source>
</evidence>